<feature type="coiled-coil region" evidence="1">
    <location>
        <begin position="271"/>
        <end position="298"/>
    </location>
</feature>
<dbReference type="PANTHER" id="PTHR32309">
    <property type="entry name" value="TYROSINE-PROTEIN KINASE"/>
    <property type="match status" value="1"/>
</dbReference>
<feature type="transmembrane region" description="Helical" evidence="2">
    <location>
        <begin position="39"/>
        <end position="57"/>
    </location>
</feature>
<dbReference type="RefSeq" id="WP_118154572.1">
    <property type="nucleotide sequence ID" value="NZ_QWEY01000009.1"/>
</dbReference>
<gene>
    <name evidence="3" type="ORF">D1012_16210</name>
</gene>
<dbReference type="PANTHER" id="PTHR32309:SF13">
    <property type="entry name" value="FERRIC ENTEROBACTIN TRANSPORT PROTEIN FEPE"/>
    <property type="match status" value="1"/>
</dbReference>
<dbReference type="GO" id="GO:0005886">
    <property type="term" value="C:plasma membrane"/>
    <property type="evidence" value="ECO:0007669"/>
    <property type="project" value="TreeGrafter"/>
</dbReference>
<accession>A0A411YZU1</accession>
<keyword evidence="2" id="KW-0812">Transmembrane</keyword>
<dbReference type="EMBL" id="QWEY01000009">
    <property type="protein sequence ID" value="RGP36324.1"/>
    <property type="molecule type" value="Genomic_DNA"/>
</dbReference>
<reference evidence="3 4" key="1">
    <citation type="submission" date="2018-08" db="EMBL/GenBank/DDBJ databases">
        <title>Flavobacterium tibetense sp. nov., isolated from a wetland YonghuCo on Tibetan Plateau.</title>
        <authorList>
            <person name="Phurbu D."/>
            <person name="Lu H."/>
            <person name="Xing P."/>
        </authorList>
    </citation>
    <scope>NUCLEOTIDE SEQUENCE [LARGE SCALE GENOMIC DNA]</scope>
    <source>
        <strain evidence="3 4">DJC</strain>
    </source>
</reference>
<evidence type="ECO:0000313" key="3">
    <source>
        <dbReference type="EMBL" id="RGP36324.1"/>
    </source>
</evidence>
<dbReference type="AlphaFoldDB" id="A0A411YZU1"/>
<dbReference type="InterPro" id="IPR050445">
    <property type="entry name" value="Bact_polysacc_biosynth/exp"/>
</dbReference>
<evidence type="ECO:0008006" key="5">
    <source>
        <dbReference type="Google" id="ProtNLM"/>
    </source>
</evidence>
<keyword evidence="2" id="KW-0472">Membrane</keyword>
<dbReference type="GO" id="GO:0004713">
    <property type="term" value="F:protein tyrosine kinase activity"/>
    <property type="evidence" value="ECO:0007669"/>
    <property type="project" value="TreeGrafter"/>
</dbReference>
<evidence type="ECO:0000256" key="2">
    <source>
        <dbReference type="SAM" id="Phobius"/>
    </source>
</evidence>
<keyword evidence="2" id="KW-1133">Transmembrane helix</keyword>
<name>A0A411YZU1_9RHOB</name>
<evidence type="ECO:0000313" key="4">
    <source>
        <dbReference type="Proteomes" id="UP000284547"/>
    </source>
</evidence>
<keyword evidence="1" id="KW-0175">Coiled coil</keyword>
<evidence type="ECO:0000256" key="1">
    <source>
        <dbReference type="SAM" id="Coils"/>
    </source>
</evidence>
<dbReference type="Proteomes" id="UP000284547">
    <property type="component" value="Unassembled WGS sequence"/>
</dbReference>
<protein>
    <recommendedName>
        <fullName evidence="5">Polysaccharide chain length determinant N-terminal domain-containing protein</fullName>
    </recommendedName>
</protein>
<comment type="caution">
    <text evidence="3">The sequence shown here is derived from an EMBL/GenBank/DDBJ whole genome shotgun (WGS) entry which is preliminary data.</text>
</comment>
<proteinExistence type="predicted"/>
<organism evidence="3 4">
    <name type="scientific">Pseudotabrizicola alkalilacus</name>
    <dbReference type="NCBI Taxonomy" id="2305252"/>
    <lineage>
        <taxon>Bacteria</taxon>
        <taxon>Pseudomonadati</taxon>
        <taxon>Pseudomonadota</taxon>
        <taxon>Alphaproteobacteria</taxon>
        <taxon>Rhodobacterales</taxon>
        <taxon>Paracoccaceae</taxon>
        <taxon>Pseudotabrizicola</taxon>
    </lineage>
</organism>
<keyword evidence="4" id="KW-1185">Reference proteome</keyword>
<sequence>MNYSPNEPITTPLEHRIAQLQSLTLHDVMFWVRKWKWEFLAVTSATILATLLYIMIFRDPAFVSEARLFVRLSQEQTAPRTLVTQEGTTLLTPATSDVTSEIDLFLNSDLANQVIDTARLLEAMETPRPPPVTVVDHLKAAYRSASESLRSSVDEVAYALGVKVRLTPREALIRQIRMSLGVENSRGSNVVVVSVTWPDRDVPKALLQYYIDAFMTFRLNAFQGGDTAYFERQAELARARVNDLESRIVSLRTGSGIEDVTVQRGLLIGAREQALSQIHDIEQSLARIRTRMTALEARGDAGAALVLADLPDNPILRLLDERSIALRDERLRLQSQPSLDGAALAALDQSFASLTQSTLLSIRDHEARITEDLADAKAGLAETDARLAALSENEAEWNALRVELDLAAETYEDTARRLSEARRAEDLHSERISNVVIIQEPTEPHLATGTRNAVVLGVGGVFALLLAASWVVLREALDSRVWRPQDIKEINGVSLLGTTRRRWRRPVREDMALTAASIGSVCVRRGYRSIAYMAVSKESHSPALRTCDLAKGLRSMGLAEVQIINAGRWDNGKAALDPTASVSVRNMTPDDLMKELATLSDDDSGAFRVIATPPLFSSVHSMKIAWTVDAVVFDIAAGSEDLANVEAAARWIKLNNARSVGMILADARTYAVYGPAVTV</sequence>